<evidence type="ECO:0000313" key="2">
    <source>
        <dbReference type="EMBL" id="MDT0338616.1"/>
    </source>
</evidence>
<dbReference type="Pfam" id="PF13009">
    <property type="entry name" value="Integrase_2"/>
    <property type="match status" value="1"/>
</dbReference>
<dbReference type="InterPro" id="IPR024965">
    <property type="entry name" value="Putative_integrase"/>
</dbReference>
<evidence type="ECO:0000256" key="1">
    <source>
        <dbReference type="ARBA" id="ARBA00023172"/>
    </source>
</evidence>
<dbReference type="GO" id="GO:0015074">
    <property type="term" value="P:DNA integration"/>
    <property type="evidence" value="ECO:0007669"/>
    <property type="project" value="InterPro"/>
</dbReference>
<dbReference type="GO" id="GO:0006310">
    <property type="term" value="P:DNA recombination"/>
    <property type="evidence" value="ECO:0007669"/>
    <property type="project" value="UniProtKB-KW"/>
</dbReference>
<dbReference type="GO" id="GO:0003677">
    <property type="term" value="F:DNA binding"/>
    <property type="evidence" value="ECO:0007669"/>
    <property type="project" value="InterPro"/>
</dbReference>
<protein>
    <submittedName>
        <fullName evidence="2">VPA1269 family protein</fullName>
    </submittedName>
</protein>
<gene>
    <name evidence="2" type="ORF">RJN63_17380</name>
</gene>
<dbReference type="EMBL" id="JAVRAA010000009">
    <property type="protein sequence ID" value="MDT0338616.1"/>
    <property type="molecule type" value="Genomic_DNA"/>
</dbReference>
<dbReference type="Gene3D" id="1.10.443.10">
    <property type="entry name" value="Intergrase catalytic core"/>
    <property type="match status" value="1"/>
</dbReference>
<sequence>MAEDLIFGTEGYSTFSGAVSGKQILFNDDPERFHVLYIPSETELRAFLTRYVQLRLNDVWSWYGRIVAAGERTGLAAFTSVEGNRMFHIRGSYLMSKLPGMYSKQGKGRRYEGIHHYLSARPLEEQRGILEKVKPSTLPELQEALIESAYKHAMAYSPLSLVAEPCDFVSVLRRIIAELKERKSIAGVALDVRTLARHQDILLLMALEGWILLPVRYGSFGVVGQYDRFLLSGCYLPDKSAELIENTYRMLGASMRDSEAGKRALRTFIFSSNVRCLEDLSPDIVGHFERVVATKLPGSTNATSGAYVLGDILRTIFERKYPDQPFGAYRSKDADADQNKKSPSFKRVEVLYPDRPDLHHWAALFAKYVECRERRNVVHIIYYLWRFIDYLAQLSPFIANPGRIIRHQHIRDRSGVSKTTYFSFLEKSNGAQKPKNAAIQELRRFFDWYLDYQVAASAPDKLDKNPVNPDDAFGLPTPKLGMSHRFALPEFVLDAIKDTIVADNFAFPKSRELDYFETIDEAGNPARIWYPGTAICMYFLLDQPVRLKQARWLDDGLFDADRLAVFQTNIDGKVGYSHRIIPNDSAAKIIGRRQGVLRAISDFGKMESFVGLFINTNKTDDYGGVTPNGYEIPYVPPKLLDLLLYMREWQQHWMPPLDALVPYLDGEDLNEKFRDKVPLVSPLFRDPLGSTRRRPLSDGRLRRFYVDVLLETERRLQEKGYTLNNGFNVQLTRETEQASGRRSISSAYDVHTLRVSGITALINRGVPLEVVSHYVANHKTLAMTLWYFKPSAGQCRDVLLDAYSNRRDEFAAINGDFAKSPELQANWEAYSKHFLSNLHNDGQSDALHALDEGRGIWRIQPDGICPGTDCSTGFLYESDKGKGYYGAVPGGKTCSLCRYWITGPMFLLGQTIRMNSVMLAVEKKSGEARSLKDMARAQEAGRDWNTLHATRARLHELEEELEIHVNDWHARLRFLSASLQQLDDFRQTKAAEEGQDKSFPVPWVSSNTSEGLNVLLDEADSFVLLDSVVQGIQFVPGMANVEAKLDHQRLLNGILRKGGAKHLLLDLPEDVATEAGNILSSRLIQAASTNGVDIRKVLNGEIHLNGLTVIRDGQPVSLLEDLNTLLEAASNSRLELSKPLLQNRRNEE</sequence>
<dbReference type="SUPFAM" id="SSF56349">
    <property type="entry name" value="DNA breaking-rejoining enzymes"/>
    <property type="match status" value="1"/>
</dbReference>
<dbReference type="RefSeq" id="WP_310838033.1">
    <property type="nucleotide sequence ID" value="NZ_JAVLSM010000010.1"/>
</dbReference>
<keyword evidence="1" id="KW-0233">DNA recombination</keyword>
<name>A0AAE4K9B0_9BURK</name>
<accession>A0AAE4K9B0</accession>
<organism evidence="2">
    <name type="scientific">Herbaspirillum huttiense subsp. nephrolepidis</name>
    <dbReference type="NCBI Taxonomy" id="3075126"/>
    <lineage>
        <taxon>Bacteria</taxon>
        <taxon>Pseudomonadati</taxon>
        <taxon>Pseudomonadota</taxon>
        <taxon>Betaproteobacteria</taxon>
        <taxon>Burkholderiales</taxon>
        <taxon>Oxalobacteraceae</taxon>
        <taxon>Herbaspirillum</taxon>
    </lineage>
</organism>
<reference evidence="2" key="1">
    <citation type="submission" date="2023-02" db="EMBL/GenBank/DDBJ databases">
        <title>Description of Herbaspirillum huttiense subsp. nephrolepsisexaltata and Herbaspirillum huttiense subsp. lycopersicon.</title>
        <authorList>
            <person name="Poudel M."/>
            <person name="Sharma A."/>
            <person name="Goss E."/>
            <person name="Tapia J.H."/>
            <person name="Harmon C.M."/>
            <person name="Jones J.B."/>
        </authorList>
    </citation>
    <scope>NUCLEOTIDE SEQUENCE</scope>
    <source>
        <strain evidence="2">NC40101</strain>
    </source>
</reference>
<comment type="caution">
    <text evidence="2">The sequence shown here is derived from an EMBL/GenBank/DDBJ whole genome shotgun (WGS) entry which is preliminary data.</text>
</comment>
<dbReference type="InterPro" id="IPR013762">
    <property type="entry name" value="Integrase-like_cat_sf"/>
</dbReference>
<proteinExistence type="predicted"/>
<dbReference type="AlphaFoldDB" id="A0AAE4K9B0"/>
<dbReference type="InterPro" id="IPR011010">
    <property type="entry name" value="DNA_brk_join_enz"/>
</dbReference>